<keyword evidence="3" id="KW-1185">Reference proteome</keyword>
<reference evidence="2 3" key="1">
    <citation type="submission" date="2019-01" db="EMBL/GenBank/DDBJ databases">
        <title>Draft genome sequences of the type strain Streptomyces sioyaensis DSM 40032 and its novel strain, TM32, a thermotolerant antibiotics-producing actinobacterium.</title>
        <authorList>
            <person name="Nakaew N."/>
            <person name="Lumyong S."/>
            <person name="Sloan W.T."/>
            <person name="Sungthong R."/>
        </authorList>
    </citation>
    <scope>NUCLEOTIDE SEQUENCE [LARGE SCALE GENOMIC DNA]</scope>
    <source>
        <strain evidence="2 3">DSM 40032</strain>
    </source>
</reference>
<dbReference type="EMBL" id="SDIF01000004">
    <property type="protein sequence ID" value="RXS70668.1"/>
    <property type="molecule type" value="Genomic_DNA"/>
</dbReference>
<evidence type="ECO:0000313" key="2">
    <source>
        <dbReference type="EMBL" id="RXS70668.1"/>
    </source>
</evidence>
<organism evidence="2 3">
    <name type="scientific">Streptomyces sioyaensis</name>
    <dbReference type="NCBI Taxonomy" id="67364"/>
    <lineage>
        <taxon>Bacteria</taxon>
        <taxon>Bacillati</taxon>
        <taxon>Actinomycetota</taxon>
        <taxon>Actinomycetes</taxon>
        <taxon>Kitasatosporales</taxon>
        <taxon>Streptomycetaceae</taxon>
        <taxon>Streptomyces</taxon>
    </lineage>
</organism>
<evidence type="ECO:0008006" key="4">
    <source>
        <dbReference type="Google" id="ProtNLM"/>
    </source>
</evidence>
<evidence type="ECO:0000313" key="3">
    <source>
        <dbReference type="Proteomes" id="UP000289482"/>
    </source>
</evidence>
<accession>A0A4Q1RB67</accession>
<dbReference type="Proteomes" id="UP000289482">
    <property type="component" value="Unassembled WGS sequence"/>
</dbReference>
<name>A0A4Q1RB67_9ACTN</name>
<gene>
    <name evidence="2" type="ORF">EST54_02470</name>
</gene>
<dbReference type="AlphaFoldDB" id="A0A4Q1RB67"/>
<feature type="region of interest" description="Disordered" evidence="1">
    <location>
        <begin position="36"/>
        <end position="86"/>
    </location>
</feature>
<evidence type="ECO:0000256" key="1">
    <source>
        <dbReference type="SAM" id="MobiDB-lite"/>
    </source>
</evidence>
<comment type="caution">
    <text evidence="2">The sequence shown here is derived from an EMBL/GenBank/DDBJ whole genome shotgun (WGS) entry which is preliminary data.</text>
</comment>
<proteinExistence type="predicted"/>
<sequence length="229" mass="24867">MSRTPPAPEGRSRAALPVLALVMASAVFLVSGCSGAGEPKSAGPTPAASAPKQLWTPRKPPPPLGEPNSELNDGVPSPVRGLPRVPSDDIHRVSALAVAKARLTTMTSPLDEEGTDKKIKNCTALGQDPCPVKAPQYRDLNGDGKDELLLGIASGPYFLFLWAFTVNHGQVTLIMDEAERPRSVKLSGRDVIVQEPADRGYDIRRVYSWDKREHAMNERTFEYVESSRK</sequence>
<protein>
    <recommendedName>
        <fullName evidence="4">Lipoprotein</fullName>
    </recommendedName>
</protein>
<dbReference type="RefSeq" id="WP_129244488.1">
    <property type="nucleotide sequence ID" value="NZ_JABZEL010000008.1"/>
</dbReference>
<dbReference type="PROSITE" id="PS51257">
    <property type="entry name" value="PROKAR_LIPOPROTEIN"/>
    <property type="match status" value="1"/>
</dbReference>
<dbReference type="GeneID" id="95776868"/>